<dbReference type="InterPro" id="IPR057295">
    <property type="entry name" value="UNK_Znf_4"/>
</dbReference>
<keyword evidence="9" id="KW-0175">Coiled coil</keyword>
<dbReference type="InterPro" id="IPR040594">
    <property type="entry name" value="UNK_Znf_1"/>
</dbReference>
<dbReference type="STRING" id="35525.A0A164MXF2"/>
<dbReference type="Pfam" id="PF18384">
    <property type="entry name" value="zf_CCCH_5"/>
    <property type="match status" value="1"/>
</dbReference>
<keyword evidence="6 8" id="KW-0863">Zinc-finger</keyword>
<protein>
    <submittedName>
        <fullName evidence="12">Putative RING finger protein unkempt</fullName>
    </submittedName>
</protein>
<feature type="domain" description="C3H1-type" evidence="11">
    <location>
        <begin position="227"/>
        <end position="261"/>
    </location>
</feature>
<dbReference type="InterPro" id="IPR000571">
    <property type="entry name" value="Znf_CCCH"/>
</dbReference>
<dbReference type="InterPro" id="IPR036855">
    <property type="entry name" value="Znf_CCCH_sf"/>
</dbReference>
<dbReference type="AlphaFoldDB" id="A0A164MXF2"/>
<sequence>MPDSVTSREVTIQQSEIPQHYAYIYKFRVEQCPLFLQHKCTQHRPFTCFHWHFQNQRRRKPVRRRDGTLNYSADEYCTKYDETTGICQDGDECPFLHRTAGDTERRYHLRYFKTAPCVHETDTRGFCVKNGVHCAFAHGNSDLRNPVYDIRDIRSKDTAEADLTGPNALDKERSLLNDDPKWQDTNYVLTNYKTEQCKKPPRLCRQGYACPQYHNSRDRRRSPKKFKYRSTPCPNAKHGEEWGDPSGCDNGDLCQYCHTRTEQQFHPEIYKSTKCHDMQTNSYCPRGSFCAFAHGDFEVVRDNGAHQDGGTNLADLLSSALPPANNRFYGKESGNLNDANDGRIDLLLDNSPRSILDNPSTSSATASTSVPMQTAYSRLQSLETGESILASSGPTGVGTSLGGFGPLVHPICKPRSLSVPGADMTSSGLDRMISLDRDDWDPVSNPELLREQFENLAKKSNLYGTGTLGGLLSHLQPAAYFPTAARLTNSTNAAECVVGHAMDENEEQFKDSSREYEAEQPSLCESITMGVGLLTGSAPVNIPRSGLDRHPPRLSPSPPAINLFSGIRVGTQERPLEGSANSGSLFFKRVGSYSNAGVPFHDWVNHQTSPSNNTCRGLASSGANNSPLLSNLASASGSLGNHERLREEATTYQAKMLSLEEDLSQARSACDVWRCKAMVAEQQRDEAVATIAALQNEMRLLRDSLSVHSHRIKEGEDLRHVPI</sequence>
<feature type="domain" description="C3H1-type" evidence="11">
    <location>
        <begin position="71"/>
        <end position="100"/>
    </location>
</feature>
<dbReference type="GO" id="GO:0005737">
    <property type="term" value="C:cytoplasm"/>
    <property type="evidence" value="ECO:0007669"/>
    <property type="project" value="UniProtKB-SubCell"/>
</dbReference>
<feature type="zinc finger region" description="C3H1-type" evidence="8">
    <location>
        <begin position="227"/>
        <end position="261"/>
    </location>
</feature>
<evidence type="ECO:0000256" key="6">
    <source>
        <dbReference type="ARBA" id="ARBA00022771"/>
    </source>
</evidence>
<evidence type="ECO:0000256" key="9">
    <source>
        <dbReference type="SAM" id="Coils"/>
    </source>
</evidence>
<dbReference type="Proteomes" id="UP000076858">
    <property type="component" value="Unassembled WGS sequence"/>
</dbReference>
<evidence type="ECO:0000256" key="2">
    <source>
        <dbReference type="ARBA" id="ARBA00008808"/>
    </source>
</evidence>
<evidence type="ECO:0000256" key="10">
    <source>
        <dbReference type="SAM" id="MobiDB-lite"/>
    </source>
</evidence>
<dbReference type="InterPro" id="IPR057296">
    <property type="entry name" value="UNK_Znf_5"/>
</dbReference>
<keyword evidence="4 8" id="KW-0479">Metal-binding</keyword>
<feature type="domain" description="C3H1-type" evidence="11">
    <location>
        <begin position="269"/>
        <end position="297"/>
    </location>
</feature>
<feature type="domain" description="C3H1-type" evidence="11">
    <location>
        <begin position="111"/>
        <end position="141"/>
    </location>
</feature>
<dbReference type="PROSITE" id="PS50103">
    <property type="entry name" value="ZF_C3H1"/>
    <property type="match status" value="4"/>
</dbReference>
<keyword evidence="5" id="KW-0677">Repeat</keyword>
<evidence type="ECO:0000256" key="1">
    <source>
        <dbReference type="ARBA" id="ARBA00004496"/>
    </source>
</evidence>
<organism evidence="12 13">
    <name type="scientific">Daphnia magna</name>
    <dbReference type="NCBI Taxonomy" id="35525"/>
    <lineage>
        <taxon>Eukaryota</taxon>
        <taxon>Metazoa</taxon>
        <taxon>Ecdysozoa</taxon>
        <taxon>Arthropoda</taxon>
        <taxon>Crustacea</taxon>
        <taxon>Branchiopoda</taxon>
        <taxon>Diplostraca</taxon>
        <taxon>Cladocera</taxon>
        <taxon>Anomopoda</taxon>
        <taxon>Daphniidae</taxon>
        <taxon>Daphnia</taxon>
    </lineage>
</organism>
<evidence type="ECO:0000256" key="8">
    <source>
        <dbReference type="PROSITE-ProRule" id="PRU00723"/>
    </source>
</evidence>
<feature type="region of interest" description="Disordered" evidence="10">
    <location>
        <begin position="350"/>
        <end position="372"/>
    </location>
</feature>
<feature type="zinc finger region" description="C3H1-type" evidence="8">
    <location>
        <begin position="269"/>
        <end position="297"/>
    </location>
</feature>
<feature type="zinc finger region" description="C3H1-type" evidence="8">
    <location>
        <begin position="71"/>
        <end position="100"/>
    </location>
</feature>
<feature type="zinc finger region" description="C3H1-type" evidence="8">
    <location>
        <begin position="111"/>
        <end position="141"/>
    </location>
</feature>
<dbReference type="OrthoDB" id="20534at2759"/>
<evidence type="ECO:0000256" key="5">
    <source>
        <dbReference type="ARBA" id="ARBA00022737"/>
    </source>
</evidence>
<evidence type="ECO:0000313" key="12">
    <source>
        <dbReference type="EMBL" id="KZS05458.1"/>
    </source>
</evidence>
<dbReference type="SUPFAM" id="SSF90229">
    <property type="entry name" value="CCCH zinc finger"/>
    <property type="match status" value="1"/>
</dbReference>
<feature type="coiled-coil region" evidence="9">
    <location>
        <begin position="642"/>
        <end position="704"/>
    </location>
</feature>
<comment type="subcellular location">
    <subcellularLocation>
        <location evidence="1">Cytoplasm</location>
    </subcellularLocation>
</comment>
<keyword evidence="3" id="KW-0963">Cytoplasm</keyword>
<comment type="caution">
    <text evidence="12">The sequence shown here is derived from an EMBL/GenBank/DDBJ whole genome shotgun (WGS) entry which is preliminary data.</text>
</comment>
<dbReference type="PANTHER" id="PTHR14493">
    <property type="entry name" value="UNKEMPT FAMILY MEMBER"/>
    <property type="match status" value="1"/>
</dbReference>
<evidence type="ECO:0000259" key="11">
    <source>
        <dbReference type="PROSITE" id="PS50103"/>
    </source>
</evidence>
<keyword evidence="7 8" id="KW-0862">Zinc</keyword>
<dbReference type="PANTHER" id="PTHR14493:SF50">
    <property type="entry name" value="RING FINGER PROTEIN UNKEMPT"/>
    <property type="match status" value="1"/>
</dbReference>
<gene>
    <name evidence="12" type="ORF">APZ42_031340</name>
</gene>
<comment type="similarity">
    <text evidence="2">Belongs to the unkempt family.</text>
</comment>
<evidence type="ECO:0000256" key="7">
    <source>
        <dbReference type="ARBA" id="ARBA00022833"/>
    </source>
</evidence>
<evidence type="ECO:0000313" key="13">
    <source>
        <dbReference type="Proteomes" id="UP000076858"/>
    </source>
</evidence>
<dbReference type="SMART" id="SM00356">
    <property type="entry name" value="ZnF_C3H1"/>
    <property type="match status" value="5"/>
</dbReference>
<evidence type="ECO:0000256" key="4">
    <source>
        <dbReference type="ARBA" id="ARBA00022723"/>
    </source>
</evidence>
<reference evidence="12 13" key="1">
    <citation type="submission" date="2016-03" db="EMBL/GenBank/DDBJ databases">
        <title>EvidentialGene: Evidence-directed Construction of Genes on Genomes.</title>
        <authorList>
            <person name="Gilbert D.G."/>
            <person name="Choi J.-H."/>
            <person name="Mockaitis K."/>
            <person name="Colbourne J."/>
            <person name="Pfrender M."/>
        </authorList>
    </citation>
    <scope>NUCLEOTIDE SEQUENCE [LARGE SCALE GENOMIC DNA]</scope>
    <source>
        <strain evidence="12 13">Xinb3</strain>
        <tissue evidence="12">Complete organism</tissue>
    </source>
</reference>
<dbReference type="Pfam" id="PF23261">
    <property type="entry name" value="zf-CCCH_11"/>
    <property type="match status" value="1"/>
</dbReference>
<name>A0A164MXF2_9CRUS</name>
<feature type="compositionally biased region" description="Low complexity" evidence="10">
    <location>
        <begin position="360"/>
        <end position="369"/>
    </location>
</feature>
<dbReference type="Gene3D" id="4.10.1000.10">
    <property type="entry name" value="Zinc finger, CCCH-type"/>
    <property type="match status" value="1"/>
</dbReference>
<dbReference type="EMBL" id="LRGB01002925">
    <property type="protein sequence ID" value="KZS05458.1"/>
    <property type="molecule type" value="Genomic_DNA"/>
</dbReference>
<dbReference type="Pfam" id="PF25427">
    <property type="entry name" value="zf-CCCH_UNK"/>
    <property type="match status" value="1"/>
</dbReference>
<dbReference type="GO" id="GO:0008270">
    <property type="term" value="F:zinc ion binding"/>
    <property type="evidence" value="ECO:0007669"/>
    <property type="project" value="UniProtKB-KW"/>
</dbReference>
<proteinExistence type="inferred from homology"/>
<evidence type="ECO:0000256" key="3">
    <source>
        <dbReference type="ARBA" id="ARBA00022490"/>
    </source>
</evidence>
<keyword evidence="13" id="KW-1185">Reference proteome</keyword>
<dbReference type="Pfam" id="PF23035">
    <property type="entry name" value="zf-CCCH_UNK-like_4th"/>
    <property type="match status" value="1"/>
</dbReference>
<dbReference type="InterPro" id="IPR045234">
    <property type="entry name" value="Unkempt-like"/>
</dbReference>
<accession>A0A164MXF2</accession>